<dbReference type="AlphaFoldDB" id="A0A5E6MTU9"/>
<protein>
    <submittedName>
        <fullName evidence="2">Uncharacterized protein</fullName>
    </submittedName>
</protein>
<gene>
    <name evidence="2" type="ORF">PS683_03135</name>
</gene>
<dbReference type="EMBL" id="LR700644">
    <property type="protein sequence ID" value="VVM14822.1"/>
    <property type="molecule type" value="Genomic_DNA"/>
</dbReference>
<feature type="region of interest" description="Disordered" evidence="1">
    <location>
        <begin position="40"/>
        <end position="88"/>
    </location>
</feature>
<feature type="compositionally biased region" description="Basic and acidic residues" evidence="1">
    <location>
        <begin position="9"/>
        <end position="21"/>
    </location>
</feature>
<accession>A0A5E6MTU9</accession>
<reference evidence="2" key="1">
    <citation type="submission" date="2019-09" db="EMBL/GenBank/DDBJ databases">
        <authorList>
            <person name="Chandra G."/>
            <person name="Truman W A."/>
        </authorList>
    </citation>
    <scope>NUCLEOTIDE SEQUENCE</scope>
    <source>
        <strain evidence="2">PS683</strain>
    </source>
</reference>
<evidence type="ECO:0000256" key="1">
    <source>
        <dbReference type="SAM" id="MobiDB-lite"/>
    </source>
</evidence>
<name>A0A5E6MTU9_PSEFL</name>
<feature type="compositionally biased region" description="Low complexity" evidence="1">
    <location>
        <begin position="40"/>
        <end position="65"/>
    </location>
</feature>
<organism evidence="2">
    <name type="scientific">Pseudomonas fluorescens</name>
    <dbReference type="NCBI Taxonomy" id="294"/>
    <lineage>
        <taxon>Bacteria</taxon>
        <taxon>Pseudomonadati</taxon>
        <taxon>Pseudomonadota</taxon>
        <taxon>Gammaproteobacteria</taxon>
        <taxon>Pseudomonadales</taxon>
        <taxon>Pseudomonadaceae</taxon>
        <taxon>Pseudomonas</taxon>
    </lineage>
</organism>
<proteinExistence type="predicted"/>
<evidence type="ECO:0000313" key="2">
    <source>
        <dbReference type="EMBL" id="VVM14822.1"/>
    </source>
</evidence>
<sequence>MQIKTVFSAEHDDTGSAHRSVEYSPSPSADIHHFTSALAQPTAPAATTHRAERTSLLADASDALAHSTERMGKSLRALSKKNNERAMRDYPSHLSNTLLLTHILVKGVGKTAQGLDKISNLQ</sequence>
<feature type="region of interest" description="Disordered" evidence="1">
    <location>
        <begin position="1"/>
        <end position="28"/>
    </location>
</feature>